<dbReference type="GO" id="GO:0070086">
    <property type="term" value="P:ubiquitin-dependent endocytosis"/>
    <property type="evidence" value="ECO:0007669"/>
    <property type="project" value="TreeGrafter"/>
</dbReference>
<feature type="compositionally biased region" description="Polar residues" evidence="1">
    <location>
        <begin position="257"/>
        <end position="291"/>
    </location>
</feature>
<dbReference type="Pfam" id="PF02752">
    <property type="entry name" value="Arrestin_C"/>
    <property type="match status" value="1"/>
</dbReference>
<evidence type="ECO:0000313" key="3">
    <source>
        <dbReference type="EMBL" id="GEM08001.1"/>
    </source>
</evidence>
<dbReference type="InterPro" id="IPR050357">
    <property type="entry name" value="Arrestin_domain-protein"/>
</dbReference>
<sequence length="919" mass="97874">MPHAGSEPLEIHLESNDLVLRGFTGDEFEPAVLNGELILNLVHPTDLKEVSLVFTGLAKVAWRDSSTHHHDHPLFFHDFNFLNPSSHTSREDAKKEQHHVHTLKAGRHVFPFSLTVPGSLPASLRTYSGTGIIEYRLKAIAQRPGFTAADWKARKIVRLSRSFPADAVEFNQTLEIENTWPGKVMYSFTIPHKAYAAGDTIPVAVKFSPLAKGVRIVSLITTIREHTTVYSKSSSHSEARDATVVKYNFLDVAPARSSGTNTPAPRIESSASLSSLGAQPSGVSTPTTPGFNSPVHGSRTPVRELGGDSGYPFSAARINRPRARFQLGPEDEEEEEELHQPHPALEEHEEHEEVDDGQDTEIDVVVDVQIPIWTAPSHAVHPVFVNHKIKWSAFIKNPDGHVSELRCALPIHILASCLQEEARLASAGSRNLLFGESGVLAHSDVPQVDLPSYQDHVMDRIANAETASYFTASSGFAPTPWSTRTTPTGTPGISPPASRPPSRPASPDRRSSHHSSFGGFGGFSALSALSHRDTSARSSTPASPQPTSPPAEQQEHPEDHRNWVDSELLSTLNVNDHTSPPTSAPTSRPGSRPGSRPPSRPSSRPGSRASSPDRASAMAVPIVSTPTTPGDHEERPPLSRSHTSSSFFNLHFPKPLRPLTTFSRNNSASNLRDMLHMSSSSGSESRRGSTAPQHQEDPTGTPSPSALSNALAAHVARTGSTGPAARPPLAIDTPAQAIHTHPLMSNSPSHTPPHHPVAANLSNGASPISASPAQPSPLSPGHSSSFHLHYLAQPPPLLSPSPMSSTPSRTGVSSPALSSSVSSSGRPAGEHPAPSDVDFLSQVPPYDIAARGFLGGGVVPLSFNPPLYDDVCSPGGTRPASRAGDAADKPHEQASSGEGPHPATQEGALVHDFAVGGST</sequence>
<evidence type="ECO:0000256" key="1">
    <source>
        <dbReference type="SAM" id="MobiDB-lite"/>
    </source>
</evidence>
<feature type="compositionally biased region" description="Polar residues" evidence="1">
    <location>
        <begin position="660"/>
        <end position="670"/>
    </location>
</feature>
<feature type="compositionally biased region" description="Low complexity" evidence="1">
    <location>
        <begin position="578"/>
        <end position="594"/>
    </location>
</feature>
<organism evidence="3 4">
    <name type="scientific">Rhodotorula toruloides</name>
    <name type="common">Yeast</name>
    <name type="synonym">Rhodosporidium toruloides</name>
    <dbReference type="NCBI Taxonomy" id="5286"/>
    <lineage>
        <taxon>Eukaryota</taxon>
        <taxon>Fungi</taxon>
        <taxon>Dikarya</taxon>
        <taxon>Basidiomycota</taxon>
        <taxon>Pucciniomycotina</taxon>
        <taxon>Microbotryomycetes</taxon>
        <taxon>Sporidiobolales</taxon>
        <taxon>Sporidiobolaceae</taxon>
        <taxon>Rhodotorula</taxon>
    </lineage>
</organism>
<feature type="compositionally biased region" description="Basic and acidic residues" evidence="1">
    <location>
        <begin position="338"/>
        <end position="348"/>
    </location>
</feature>
<protein>
    <submittedName>
        <fullName evidence="3">Arrestin/PY protein 1</fullName>
    </submittedName>
</protein>
<feature type="domain" description="Arrestin C-terminal-like" evidence="2">
    <location>
        <begin position="180"/>
        <end position="418"/>
    </location>
</feature>
<feature type="region of interest" description="Disordered" evidence="1">
    <location>
        <begin position="478"/>
        <end position="560"/>
    </location>
</feature>
<dbReference type="Proteomes" id="UP000321518">
    <property type="component" value="Unassembled WGS sequence"/>
</dbReference>
<feature type="compositionally biased region" description="Low complexity" evidence="1">
    <location>
        <begin position="478"/>
        <end position="492"/>
    </location>
</feature>
<dbReference type="GO" id="GO:0005886">
    <property type="term" value="C:plasma membrane"/>
    <property type="evidence" value="ECO:0007669"/>
    <property type="project" value="TreeGrafter"/>
</dbReference>
<dbReference type="OrthoDB" id="2333384at2759"/>
<dbReference type="InterPro" id="IPR014756">
    <property type="entry name" value="Ig_E-set"/>
</dbReference>
<feature type="region of interest" description="Disordered" evidence="1">
    <location>
        <begin position="329"/>
        <end position="357"/>
    </location>
</feature>
<dbReference type="EMBL" id="BJWK01000004">
    <property type="protein sequence ID" value="GEM08001.1"/>
    <property type="molecule type" value="Genomic_DNA"/>
</dbReference>
<dbReference type="PANTHER" id="PTHR11188:SF17">
    <property type="entry name" value="FI21816P1"/>
    <property type="match status" value="1"/>
</dbReference>
<feature type="region of interest" description="Disordered" evidence="1">
    <location>
        <begin position="872"/>
        <end position="919"/>
    </location>
</feature>
<dbReference type="GO" id="GO:0005829">
    <property type="term" value="C:cytosol"/>
    <property type="evidence" value="ECO:0007669"/>
    <property type="project" value="TreeGrafter"/>
</dbReference>
<feature type="compositionally biased region" description="Low complexity" evidence="1">
    <location>
        <begin position="601"/>
        <end position="616"/>
    </location>
</feature>
<gene>
    <name evidence="3" type="ORF">Rt10032_c04g2018</name>
</gene>
<feature type="region of interest" description="Disordered" evidence="1">
    <location>
        <begin position="573"/>
        <end position="840"/>
    </location>
</feature>
<evidence type="ECO:0000313" key="4">
    <source>
        <dbReference type="Proteomes" id="UP000321518"/>
    </source>
</evidence>
<dbReference type="SUPFAM" id="SSF81296">
    <property type="entry name" value="E set domains"/>
    <property type="match status" value="1"/>
</dbReference>
<dbReference type="Pfam" id="PF00339">
    <property type="entry name" value="Arrestin_N"/>
    <property type="match status" value="1"/>
</dbReference>
<dbReference type="InterPro" id="IPR014752">
    <property type="entry name" value="Arrestin-like_C"/>
</dbReference>
<dbReference type="InterPro" id="IPR011021">
    <property type="entry name" value="Arrestin-like_N"/>
</dbReference>
<feature type="region of interest" description="Disordered" evidence="1">
    <location>
        <begin position="255"/>
        <end position="315"/>
    </location>
</feature>
<dbReference type="AlphaFoldDB" id="A0A511KCB1"/>
<comment type="caution">
    <text evidence="3">The sequence shown here is derived from an EMBL/GenBank/DDBJ whole genome shotgun (WGS) entry which is preliminary data.</text>
</comment>
<dbReference type="PANTHER" id="PTHR11188">
    <property type="entry name" value="ARRESTIN DOMAIN CONTAINING PROTEIN"/>
    <property type="match status" value="1"/>
</dbReference>
<feature type="compositionally biased region" description="Low complexity" evidence="1">
    <location>
        <begin position="800"/>
        <end position="824"/>
    </location>
</feature>
<dbReference type="GO" id="GO:0031625">
    <property type="term" value="F:ubiquitin protein ligase binding"/>
    <property type="evidence" value="ECO:0007669"/>
    <property type="project" value="TreeGrafter"/>
</dbReference>
<dbReference type="Gene3D" id="2.60.40.640">
    <property type="match status" value="1"/>
</dbReference>
<feature type="compositionally biased region" description="Low complexity" evidence="1">
    <location>
        <begin position="702"/>
        <end position="713"/>
    </location>
</feature>
<dbReference type="SMART" id="SM01017">
    <property type="entry name" value="Arrestin_C"/>
    <property type="match status" value="1"/>
</dbReference>
<reference evidence="3 4" key="1">
    <citation type="submission" date="2019-07" db="EMBL/GenBank/DDBJ databases">
        <title>Rhodotorula toruloides NBRC10032 genome sequencing.</title>
        <authorList>
            <person name="Shida Y."/>
            <person name="Takaku H."/>
            <person name="Ogasawara W."/>
            <person name="Mori K."/>
        </authorList>
    </citation>
    <scope>NUCLEOTIDE SEQUENCE [LARGE SCALE GENOMIC DNA]</scope>
    <source>
        <strain evidence="3 4">NBRC10032</strain>
    </source>
</reference>
<proteinExistence type="predicted"/>
<dbReference type="InterPro" id="IPR011022">
    <property type="entry name" value="Arrestin_C-like"/>
</dbReference>
<evidence type="ECO:0000259" key="2">
    <source>
        <dbReference type="SMART" id="SM01017"/>
    </source>
</evidence>
<accession>A0A511KCB1</accession>
<dbReference type="GO" id="GO:0030674">
    <property type="term" value="F:protein-macromolecule adaptor activity"/>
    <property type="evidence" value="ECO:0007669"/>
    <property type="project" value="TreeGrafter"/>
</dbReference>
<feature type="compositionally biased region" description="Pro residues" evidence="1">
    <location>
        <begin position="493"/>
        <end position="504"/>
    </location>
</feature>
<name>A0A511KCB1_RHOTO</name>